<dbReference type="OrthoDB" id="406505at2759"/>
<dbReference type="AlphaFoldDB" id="A0A8H7QVP5"/>
<dbReference type="InterPro" id="IPR036908">
    <property type="entry name" value="RlpA-like_sf"/>
</dbReference>
<evidence type="ECO:0000313" key="4">
    <source>
        <dbReference type="Proteomes" id="UP000603453"/>
    </source>
</evidence>
<dbReference type="InterPro" id="IPR051477">
    <property type="entry name" value="Expansin_CellWall"/>
</dbReference>
<evidence type="ECO:0000256" key="2">
    <source>
        <dbReference type="SAM" id="Phobius"/>
    </source>
</evidence>
<keyword evidence="4" id="KW-1185">Reference proteome</keyword>
<dbReference type="PANTHER" id="PTHR31836:SF21">
    <property type="entry name" value="EXPANSIN-LIKE PROTEIN 7"/>
    <property type="match status" value="1"/>
</dbReference>
<accession>A0A8H7QVP5</accession>
<dbReference type="EMBL" id="JAEPRD010000093">
    <property type="protein sequence ID" value="KAG2199637.1"/>
    <property type="molecule type" value="Genomic_DNA"/>
</dbReference>
<dbReference type="Proteomes" id="UP000603453">
    <property type="component" value="Unassembled WGS sequence"/>
</dbReference>
<sequence>MSGPPTLPKDVESNIVNLPSTVIHPFGEMQDSSSQASSKFTERTPLITPPPTIWSRFNAKFRFGKWILVGLGAFGIILVMFIVIGTLGVFKNQRYKNEAGISIGTTKYPGDSSGTWANKDMSGQGDGTYYDPGVGLTACGTSFTSEDYIVAMNEYDFGYTDNPNTSPTCGICVMITGPNGSQKAQIQDICPKAGCGRGSVDLSPAVYAKVGDFFDGRIPISWKQC</sequence>
<gene>
    <name evidence="3" type="ORF">INT47_005162</name>
</gene>
<keyword evidence="2" id="KW-1133">Transmembrane helix</keyword>
<keyword evidence="2" id="KW-0812">Transmembrane</keyword>
<dbReference type="CDD" id="cd22191">
    <property type="entry name" value="DPBB_RlpA_EXP_N-like"/>
    <property type="match status" value="1"/>
</dbReference>
<dbReference type="PANTHER" id="PTHR31836">
    <property type="match status" value="1"/>
</dbReference>
<organism evidence="3 4">
    <name type="scientific">Mucor saturninus</name>
    <dbReference type="NCBI Taxonomy" id="64648"/>
    <lineage>
        <taxon>Eukaryota</taxon>
        <taxon>Fungi</taxon>
        <taxon>Fungi incertae sedis</taxon>
        <taxon>Mucoromycota</taxon>
        <taxon>Mucoromycotina</taxon>
        <taxon>Mucoromycetes</taxon>
        <taxon>Mucorales</taxon>
        <taxon>Mucorineae</taxon>
        <taxon>Mucoraceae</taxon>
        <taxon>Mucor</taxon>
    </lineage>
</organism>
<keyword evidence="1" id="KW-0732">Signal</keyword>
<protein>
    <recommendedName>
        <fullName evidence="5">RlpA-like double-psi beta-barrel-protein domain-containing protein-containing protein</fullName>
    </recommendedName>
</protein>
<dbReference type="Gene3D" id="2.40.40.10">
    <property type="entry name" value="RlpA-like domain"/>
    <property type="match status" value="1"/>
</dbReference>
<comment type="caution">
    <text evidence="3">The sequence shown here is derived from an EMBL/GenBank/DDBJ whole genome shotgun (WGS) entry which is preliminary data.</text>
</comment>
<dbReference type="SUPFAM" id="SSF50685">
    <property type="entry name" value="Barwin-like endoglucanases"/>
    <property type="match status" value="1"/>
</dbReference>
<feature type="transmembrane region" description="Helical" evidence="2">
    <location>
        <begin position="66"/>
        <end position="90"/>
    </location>
</feature>
<reference evidence="3" key="1">
    <citation type="submission" date="2020-12" db="EMBL/GenBank/DDBJ databases">
        <title>Metabolic potential, ecology and presence of endohyphal bacteria is reflected in genomic diversity of Mucoromycotina.</title>
        <authorList>
            <person name="Muszewska A."/>
            <person name="Okrasinska A."/>
            <person name="Steczkiewicz K."/>
            <person name="Drgas O."/>
            <person name="Orlowska M."/>
            <person name="Perlinska-Lenart U."/>
            <person name="Aleksandrzak-Piekarczyk T."/>
            <person name="Szatraj K."/>
            <person name="Zielenkiewicz U."/>
            <person name="Pilsyk S."/>
            <person name="Malc E."/>
            <person name="Mieczkowski P."/>
            <person name="Kruszewska J.S."/>
            <person name="Biernat P."/>
            <person name="Pawlowska J."/>
        </authorList>
    </citation>
    <scope>NUCLEOTIDE SEQUENCE</scope>
    <source>
        <strain evidence="3">WA0000017839</strain>
    </source>
</reference>
<evidence type="ECO:0000256" key="1">
    <source>
        <dbReference type="ARBA" id="ARBA00022729"/>
    </source>
</evidence>
<keyword evidence="2" id="KW-0472">Membrane</keyword>
<evidence type="ECO:0008006" key="5">
    <source>
        <dbReference type="Google" id="ProtNLM"/>
    </source>
</evidence>
<proteinExistence type="predicted"/>
<evidence type="ECO:0000313" key="3">
    <source>
        <dbReference type="EMBL" id="KAG2199637.1"/>
    </source>
</evidence>
<name>A0A8H7QVP5_9FUNG</name>